<dbReference type="AlphaFoldDB" id="A0A9D7LR63"/>
<reference evidence="2" key="1">
    <citation type="submission" date="2020-10" db="EMBL/GenBank/DDBJ databases">
        <title>Connecting structure to function with the recovery of over 1000 high-quality activated sludge metagenome-assembled genomes encoding full-length rRNA genes using long-read sequencing.</title>
        <authorList>
            <person name="Singleton C.M."/>
            <person name="Petriglieri F."/>
            <person name="Kristensen J.M."/>
            <person name="Kirkegaard R.H."/>
            <person name="Michaelsen T.Y."/>
            <person name="Andersen M.H."/>
            <person name="Karst S.M."/>
            <person name="Dueholm M.S."/>
            <person name="Nielsen P.H."/>
            <person name="Albertsen M."/>
        </authorList>
    </citation>
    <scope>NUCLEOTIDE SEQUENCE</scope>
    <source>
        <strain evidence="2">OdNE_18-Q3-R46-58_BAT3C.305</strain>
    </source>
</reference>
<feature type="domain" description="Surface-adhesin protein E-like" evidence="1">
    <location>
        <begin position="11"/>
        <end position="103"/>
    </location>
</feature>
<dbReference type="EMBL" id="JADKBR010000018">
    <property type="protein sequence ID" value="MBK8891624.1"/>
    <property type="molecule type" value="Genomic_DNA"/>
</dbReference>
<sequence>MVAQSADVPDRYYVDPQTILNDGAIRRAWVLEGRSAKDNSGVLSYRYLYEFDCKNDRWRMLLIAGFGGQMATGPRLTSYEPADSSKYIAPGTVAASMLKYICSQ</sequence>
<protein>
    <recommendedName>
        <fullName evidence="1">Surface-adhesin protein E-like domain-containing protein</fullName>
    </recommendedName>
</protein>
<dbReference type="Proteomes" id="UP000808146">
    <property type="component" value="Unassembled WGS sequence"/>
</dbReference>
<gene>
    <name evidence="2" type="ORF">IPN75_15230</name>
</gene>
<dbReference type="Pfam" id="PF16747">
    <property type="entry name" value="Adhesin_E"/>
    <property type="match status" value="1"/>
</dbReference>
<dbReference type="InterPro" id="IPR031939">
    <property type="entry name" value="Adhesin_E-like"/>
</dbReference>
<accession>A0A9D7LR63</accession>
<organism evidence="2 3">
    <name type="scientific">Candidatus Dechloromonas phosphorivorans</name>
    <dbReference type="NCBI Taxonomy" id="2899244"/>
    <lineage>
        <taxon>Bacteria</taxon>
        <taxon>Pseudomonadati</taxon>
        <taxon>Pseudomonadota</taxon>
        <taxon>Betaproteobacteria</taxon>
        <taxon>Rhodocyclales</taxon>
        <taxon>Azonexaceae</taxon>
        <taxon>Dechloromonas</taxon>
    </lineage>
</organism>
<name>A0A9D7LR63_9RHOO</name>
<proteinExistence type="predicted"/>
<evidence type="ECO:0000313" key="2">
    <source>
        <dbReference type="EMBL" id="MBK8891624.1"/>
    </source>
</evidence>
<comment type="caution">
    <text evidence="2">The sequence shown here is derived from an EMBL/GenBank/DDBJ whole genome shotgun (WGS) entry which is preliminary data.</text>
</comment>
<evidence type="ECO:0000313" key="3">
    <source>
        <dbReference type="Proteomes" id="UP000808146"/>
    </source>
</evidence>
<evidence type="ECO:0000259" key="1">
    <source>
        <dbReference type="Pfam" id="PF16747"/>
    </source>
</evidence>